<reference evidence="4 5" key="1">
    <citation type="journal article" date="2020" name="Microb. Ecol.">
        <title>Ecogenomics of the Marine Benthic Filamentous Cyanobacterium Adonisia.</title>
        <authorList>
            <person name="Walter J.M."/>
            <person name="Coutinho F.H."/>
            <person name="Leomil L."/>
            <person name="Hargreaves P.I."/>
            <person name="Campeao M.E."/>
            <person name="Vieira V.V."/>
            <person name="Silva B.S."/>
            <person name="Fistarol G.O."/>
            <person name="Salomon P.S."/>
            <person name="Sawabe T."/>
            <person name="Mino S."/>
            <person name="Hosokawa M."/>
            <person name="Miyashita H."/>
            <person name="Maruyama F."/>
            <person name="van Verk M.C."/>
            <person name="Dutilh B.E."/>
            <person name="Thompson C.C."/>
            <person name="Thompson F.L."/>
        </authorList>
    </citation>
    <scope>NUCLEOTIDE SEQUENCE [LARGE SCALE GENOMIC DNA]</scope>
    <source>
        <strain evidence="4 5">CCMR0081</strain>
    </source>
</reference>
<dbReference type="CDD" id="cd03809">
    <property type="entry name" value="GT4_MtfB-like"/>
    <property type="match status" value="1"/>
</dbReference>
<sequence>MRITILRRSPGVSFSMDVYADAVVEGLRAVRPNWEIVENFPDNPVQGKRTNSLLKGIQKYHQRYWQYPKGLQNCESDIFHIIDHSDGYLVNWLKTAQVPVVVTCHDLINLVHPELFRDRALMPWLSLATWKYSLRSMCEAHRIVSVSDYTAQDIIKYLDVGATKIQTVPNGVDDIFQAITSQAEGHFRQDLNIPAETCCLLNVGSNNPRKNIITILKVVAQLQTKGFPIHFWKAGDDFTHDQKKFIAEHQLDGRISYLGKPDKETLIKIYNAADILVAPSTYEGFGITVLEAMACGLPVIASNVTSLPEVVDDAAILVEPLDINGIAKSVEAIFKDPDVKRELITKGTTRAAKFTWKNTAEQIAQIYESLLASAAETNIA</sequence>
<dbReference type="AlphaFoldDB" id="A0A6M0RIX0"/>
<accession>A0A6M0RIX0</accession>
<dbReference type="Gene3D" id="3.40.50.2000">
    <property type="entry name" value="Glycogen Phosphorylase B"/>
    <property type="match status" value="2"/>
</dbReference>
<protein>
    <submittedName>
        <fullName evidence="4">Glycosyltransferase family 1 protein</fullName>
    </submittedName>
</protein>
<dbReference type="InterPro" id="IPR028098">
    <property type="entry name" value="Glyco_trans_4-like_N"/>
</dbReference>
<keyword evidence="5" id="KW-1185">Reference proteome</keyword>
<gene>
    <name evidence="4" type="ORF">DXZ20_10760</name>
</gene>
<feature type="domain" description="Glycosyltransferase subfamily 4-like N-terminal" evidence="3">
    <location>
        <begin position="47"/>
        <end position="173"/>
    </location>
</feature>
<dbReference type="RefSeq" id="WP_163698096.1">
    <property type="nucleotide sequence ID" value="NZ_QXHD01000004.1"/>
</dbReference>
<dbReference type="InterPro" id="IPR001296">
    <property type="entry name" value="Glyco_trans_1"/>
</dbReference>
<evidence type="ECO:0000259" key="2">
    <source>
        <dbReference type="Pfam" id="PF00534"/>
    </source>
</evidence>
<evidence type="ECO:0000256" key="1">
    <source>
        <dbReference type="ARBA" id="ARBA00022679"/>
    </source>
</evidence>
<dbReference type="PANTHER" id="PTHR46401">
    <property type="entry name" value="GLYCOSYLTRANSFERASE WBBK-RELATED"/>
    <property type="match status" value="1"/>
</dbReference>
<organism evidence="4 5">
    <name type="scientific">Adonisia turfae CCMR0081</name>
    <dbReference type="NCBI Taxonomy" id="2292702"/>
    <lineage>
        <taxon>Bacteria</taxon>
        <taxon>Bacillati</taxon>
        <taxon>Cyanobacteriota</taxon>
        <taxon>Adonisia</taxon>
        <taxon>Adonisia turfae</taxon>
    </lineage>
</organism>
<dbReference type="Pfam" id="PF13439">
    <property type="entry name" value="Glyco_transf_4"/>
    <property type="match status" value="1"/>
</dbReference>
<comment type="caution">
    <text evidence="4">The sequence shown here is derived from an EMBL/GenBank/DDBJ whole genome shotgun (WGS) entry which is preliminary data.</text>
</comment>
<dbReference type="GO" id="GO:0009103">
    <property type="term" value="P:lipopolysaccharide biosynthetic process"/>
    <property type="evidence" value="ECO:0007669"/>
    <property type="project" value="TreeGrafter"/>
</dbReference>
<name>A0A6M0RIX0_9CYAN</name>
<dbReference type="Pfam" id="PF00534">
    <property type="entry name" value="Glycos_transf_1"/>
    <property type="match status" value="1"/>
</dbReference>
<keyword evidence="1 4" id="KW-0808">Transferase</keyword>
<evidence type="ECO:0000313" key="5">
    <source>
        <dbReference type="Proteomes" id="UP000481033"/>
    </source>
</evidence>
<dbReference type="GO" id="GO:0016757">
    <property type="term" value="F:glycosyltransferase activity"/>
    <property type="evidence" value="ECO:0007669"/>
    <property type="project" value="InterPro"/>
</dbReference>
<feature type="domain" description="Glycosyl transferase family 1" evidence="2">
    <location>
        <begin position="187"/>
        <end position="348"/>
    </location>
</feature>
<dbReference type="Proteomes" id="UP000481033">
    <property type="component" value="Unassembled WGS sequence"/>
</dbReference>
<proteinExistence type="predicted"/>
<dbReference type="EMBL" id="QXHD01000004">
    <property type="protein sequence ID" value="NEZ56146.1"/>
    <property type="molecule type" value="Genomic_DNA"/>
</dbReference>
<evidence type="ECO:0000259" key="3">
    <source>
        <dbReference type="Pfam" id="PF13439"/>
    </source>
</evidence>
<dbReference type="SUPFAM" id="SSF53756">
    <property type="entry name" value="UDP-Glycosyltransferase/glycogen phosphorylase"/>
    <property type="match status" value="1"/>
</dbReference>
<dbReference type="PANTHER" id="PTHR46401:SF2">
    <property type="entry name" value="GLYCOSYLTRANSFERASE WBBK-RELATED"/>
    <property type="match status" value="1"/>
</dbReference>
<evidence type="ECO:0000313" key="4">
    <source>
        <dbReference type="EMBL" id="NEZ56146.1"/>
    </source>
</evidence>